<dbReference type="InterPro" id="IPR002068">
    <property type="entry name" value="A-crystallin/Hsp20_dom"/>
</dbReference>
<sequence length="184" mass="20146">MAMFPALMNDSIFSDLFDDPFFAGWRGSRGNNAAKAEGSSLMPIMGSELMSTDVKDNGDSYDVDIDMPGFDKDNIKIQLDNGYLTVSAHREENHSEGDQSTTDRSGDGASAGNTENARTDTGDDSGRWLRRERYIGSCSRSFYVGSDVKESDIHAKYQNGTLCLQIPKNTAPQVEQAHTIAIES</sequence>
<comment type="similarity">
    <text evidence="1 2">Belongs to the small heat shock protein (HSP20) family.</text>
</comment>
<evidence type="ECO:0000313" key="5">
    <source>
        <dbReference type="EMBL" id="KFI82191.1"/>
    </source>
</evidence>
<dbReference type="Pfam" id="PF00011">
    <property type="entry name" value="HSP20"/>
    <property type="match status" value="2"/>
</dbReference>
<dbReference type="EMBL" id="JGZI01000009">
    <property type="protein sequence ID" value="KFI82191.1"/>
    <property type="molecule type" value="Genomic_DNA"/>
</dbReference>
<dbReference type="RefSeq" id="WP_033494762.1">
    <property type="nucleotide sequence ID" value="NZ_JBDNPR010000006.1"/>
</dbReference>
<comment type="caution">
    <text evidence="5">The sequence shown here is derived from an EMBL/GenBank/DDBJ whole genome shotgun (WGS) entry which is preliminary data.</text>
</comment>
<dbReference type="PANTHER" id="PTHR11527">
    <property type="entry name" value="HEAT-SHOCK PROTEIN 20 FAMILY MEMBER"/>
    <property type="match status" value="1"/>
</dbReference>
<evidence type="ECO:0000256" key="2">
    <source>
        <dbReference type="RuleBase" id="RU003616"/>
    </source>
</evidence>
<dbReference type="Gene3D" id="2.60.40.790">
    <property type="match status" value="1"/>
</dbReference>
<protein>
    <submittedName>
        <fullName evidence="5">Hsp20</fullName>
    </submittedName>
</protein>
<dbReference type="CDD" id="cd06471">
    <property type="entry name" value="ACD_LpsHSP_like"/>
    <property type="match status" value="1"/>
</dbReference>
<evidence type="ECO:0000259" key="4">
    <source>
        <dbReference type="PROSITE" id="PS01031"/>
    </source>
</evidence>
<dbReference type="SUPFAM" id="SSF49764">
    <property type="entry name" value="HSP20-like chaperones"/>
    <property type="match status" value="1"/>
</dbReference>
<gene>
    <name evidence="5" type="ORF">BPSY_1040</name>
</gene>
<accession>A0A087CFZ1</accession>
<proteinExistence type="inferred from homology"/>
<dbReference type="OrthoDB" id="5242916at2"/>
<dbReference type="InterPro" id="IPR031107">
    <property type="entry name" value="Small_HSP"/>
</dbReference>
<evidence type="ECO:0000256" key="1">
    <source>
        <dbReference type="PROSITE-ProRule" id="PRU00285"/>
    </source>
</evidence>
<reference evidence="5 6" key="1">
    <citation type="submission" date="2014-03" db="EMBL/GenBank/DDBJ databases">
        <title>Genomics of Bifidobacteria.</title>
        <authorList>
            <person name="Ventura M."/>
            <person name="Milani C."/>
            <person name="Lugli G.A."/>
        </authorList>
    </citation>
    <scope>NUCLEOTIDE SEQUENCE [LARGE SCALE GENOMIC DNA]</scope>
    <source>
        <strain evidence="5 6">LMG 21775</strain>
    </source>
</reference>
<evidence type="ECO:0000256" key="3">
    <source>
        <dbReference type="SAM" id="MobiDB-lite"/>
    </source>
</evidence>
<dbReference type="GeneID" id="98300247"/>
<dbReference type="STRING" id="218140.BPSY_1040"/>
<keyword evidence="6" id="KW-1185">Reference proteome</keyword>
<dbReference type="InterPro" id="IPR008978">
    <property type="entry name" value="HSP20-like_chaperone"/>
</dbReference>
<feature type="domain" description="SHSP" evidence="4">
    <location>
        <begin position="43"/>
        <end position="183"/>
    </location>
</feature>
<dbReference type="Proteomes" id="UP000029050">
    <property type="component" value="Unassembled WGS sequence"/>
</dbReference>
<name>A0A087CFZ1_9BIFI</name>
<evidence type="ECO:0000313" key="6">
    <source>
        <dbReference type="Proteomes" id="UP000029050"/>
    </source>
</evidence>
<dbReference type="PROSITE" id="PS01031">
    <property type="entry name" value="SHSP"/>
    <property type="match status" value="1"/>
</dbReference>
<organism evidence="5 6">
    <name type="scientific">Bifidobacterium psychraerophilum</name>
    <dbReference type="NCBI Taxonomy" id="218140"/>
    <lineage>
        <taxon>Bacteria</taxon>
        <taxon>Bacillati</taxon>
        <taxon>Actinomycetota</taxon>
        <taxon>Actinomycetes</taxon>
        <taxon>Bifidobacteriales</taxon>
        <taxon>Bifidobacteriaceae</taxon>
        <taxon>Bifidobacterium</taxon>
    </lineage>
</organism>
<feature type="region of interest" description="Disordered" evidence="3">
    <location>
        <begin position="90"/>
        <end position="125"/>
    </location>
</feature>
<dbReference type="eggNOG" id="COG0071">
    <property type="taxonomic scope" value="Bacteria"/>
</dbReference>
<dbReference type="AlphaFoldDB" id="A0A087CFZ1"/>